<accession>A0A1J7C8Z5</accession>
<dbReference type="AlphaFoldDB" id="A0A1J7C8Z5"/>
<dbReference type="SUPFAM" id="SSF51735">
    <property type="entry name" value="NAD(P)-binding Rossmann-fold domains"/>
    <property type="match status" value="1"/>
</dbReference>
<comment type="similarity">
    <text evidence="2">Belongs to the NAD(P)-dependent epimerase/dehydratase family.</text>
</comment>
<name>A0A1J7C8Z5_9ACTN</name>
<evidence type="ECO:0000256" key="4">
    <source>
        <dbReference type="ARBA" id="ARBA00031367"/>
    </source>
</evidence>
<dbReference type="InterPro" id="IPR036291">
    <property type="entry name" value="NAD(P)-bd_dom_sf"/>
</dbReference>
<sequence>MRVLVTGGFGFSGTALVHRLTEAGHTVIVLTRRPRWDLVQERVVERALFGDVRDEKAVRTAMYGVDAVCHFAALTRVRDSFERPDEYRDVNVDGTRTVLAAAVAEGKRRGRPLVFLQASTAAVYGAPELQPIAETAPPAPSSPYGRTKLEADELVLQAATAGSVSGVVLRAFNVCGAVDGVGDSDLTRIIPKAIAVAAGEAPELGVNRDGTAIRDFVHVDDVARAYVLALDAAEPGRPQIYNVGATGASVADIIDAVQRLTGRNMTVIHNPPQPEPPTVLADSSLIRQRLGWSPERSSLDEIVRDAWAAAAASSGRRAAGSPRG</sequence>
<dbReference type="InterPro" id="IPR001509">
    <property type="entry name" value="Epimerase_deHydtase"/>
</dbReference>
<dbReference type="Gene3D" id="3.90.25.10">
    <property type="entry name" value="UDP-galactose 4-epimerase, domain 1"/>
    <property type="match status" value="1"/>
</dbReference>
<keyword evidence="8" id="KW-1185">Reference proteome</keyword>
<dbReference type="RefSeq" id="WP_071656007.1">
    <property type="nucleotide sequence ID" value="NZ_MLCF01000035.1"/>
</dbReference>
<evidence type="ECO:0000313" key="7">
    <source>
        <dbReference type="EMBL" id="OIV38000.1"/>
    </source>
</evidence>
<dbReference type="Gene3D" id="3.40.50.720">
    <property type="entry name" value="NAD(P)-binding Rossmann-like Domain"/>
    <property type="match status" value="1"/>
</dbReference>
<gene>
    <name evidence="7" type="ORF">BIV57_07955</name>
</gene>
<reference evidence="7 8" key="1">
    <citation type="submission" date="2016-10" db="EMBL/GenBank/DDBJ databases">
        <title>Genome sequence of Streptomyces gilvigriseus MUSC 26.</title>
        <authorList>
            <person name="Lee L.-H."/>
            <person name="Ser H.-L."/>
        </authorList>
    </citation>
    <scope>NUCLEOTIDE SEQUENCE [LARGE SCALE GENOMIC DNA]</scope>
    <source>
        <strain evidence="7 8">MUSC 26</strain>
    </source>
</reference>
<evidence type="ECO:0000259" key="6">
    <source>
        <dbReference type="Pfam" id="PF01370"/>
    </source>
</evidence>
<dbReference type="EMBL" id="MLCF01000035">
    <property type="protein sequence ID" value="OIV38000.1"/>
    <property type="molecule type" value="Genomic_DNA"/>
</dbReference>
<evidence type="ECO:0000256" key="3">
    <source>
        <dbReference type="ARBA" id="ARBA00018569"/>
    </source>
</evidence>
<comment type="pathway">
    <text evidence="1">Carbohydrate metabolism; galactose metabolism.</text>
</comment>
<dbReference type="PANTHER" id="PTHR43725">
    <property type="entry name" value="UDP-GLUCOSE 4-EPIMERASE"/>
    <property type="match status" value="1"/>
</dbReference>
<evidence type="ECO:0000256" key="5">
    <source>
        <dbReference type="ARBA" id="ARBA00033067"/>
    </source>
</evidence>
<dbReference type="Proteomes" id="UP000243342">
    <property type="component" value="Unassembled WGS sequence"/>
</dbReference>
<dbReference type="OrthoDB" id="9779041at2"/>
<protein>
    <recommendedName>
        <fullName evidence="3">UDP-glucose 4-epimerase</fullName>
    </recommendedName>
    <alternativeName>
        <fullName evidence="5">Galactowaldenase</fullName>
    </alternativeName>
    <alternativeName>
        <fullName evidence="4">UDP-galactose 4-epimerase</fullName>
    </alternativeName>
</protein>
<dbReference type="STRING" id="1428644.BIV57_07955"/>
<dbReference type="Pfam" id="PF01370">
    <property type="entry name" value="Epimerase"/>
    <property type="match status" value="1"/>
</dbReference>
<organism evidence="7 8">
    <name type="scientific">Mangrovactinospora gilvigrisea</name>
    <dbReference type="NCBI Taxonomy" id="1428644"/>
    <lineage>
        <taxon>Bacteria</taxon>
        <taxon>Bacillati</taxon>
        <taxon>Actinomycetota</taxon>
        <taxon>Actinomycetes</taxon>
        <taxon>Kitasatosporales</taxon>
        <taxon>Streptomycetaceae</taxon>
        <taxon>Mangrovactinospora</taxon>
    </lineage>
</organism>
<evidence type="ECO:0000256" key="2">
    <source>
        <dbReference type="ARBA" id="ARBA00007637"/>
    </source>
</evidence>
<evidence type="ECO:0000256" key="1">
    <source>
        <dbReference type="ARBA" id="ARBA00004947"/>
    </source>
</evidence>
<feature type="domain" description="NAD-dependent epimerase/dehydratase" evidence="6">
    <location>
        <begin position="3"/>
        <end position="244"/>
    </location>
</feature>
<comment type="caution">
    <text evidence="7">The sequence shown here is derived from an EMBL/GenBank/DDBJ whole genome shotgun (WGS) entry which is preliminary data.</text>
</comment>
<evidence type="ECO:0000313" key="8">
    <source>
        <dbReference type="Proteomes" id="UP000243342"/>
    </source>
</evidence>
<dbReference type="PANTHER" id="PTHR43725:SF53">
    <property type="entry name" value="UDP-ARABINOSE 4-EPIMERASE 1"/>
    <property type="match status" value="1"/>
</dbReference>
<proteinExistence type="inferred from homology"/>